<evidence type="ECO:0000256" key="2">
    <source>
        <dbReference type="ARBA" id="ARBA00008682"/>
    </source>
</evidence>
<keyword evidence="7" id="KW-0843">Virulence</keyword>
<dbReference type="PROSITE" id="PS51782">
    <property type="entry name" value="LYSM"/>
    <property type="match status" value="2"/>
</dbReference>
<dbReference type="PANTHER" id="PTHR47700">
    <property type="entry name" value="V CHITINASE, PUTATIVE (AFU_ORTHOLOGUE AFUA_6G13720)-RELATED"/>
    <property type="match status" value="1"/>
</dbReference>
<evidence type="ECO:0000256" key="10">
    <source>
        <dbReference type="ARBA" id="ARBA00023326"/>
    </source>
</evidence>
<evidence type="ECO:0000259" key="15">
    <source>
        <dbReference type="PROSITE" id="PS51910"/>
    </source>
</evidence>
<feature type="chain" id="PRO_5026692097" description="chitinase" evidence="13">
    <location>
        <begin position="24"/>
        <end position="1010"/>
    </location>
</feature>
<dbReference type="Gene3D" id="3.10.50.10">
    <property type="match status" value="1"/>
</dbReference>
<sequence length="1010" mass="107692">MAASKHKLTFLWLAVCTLQLAHAIRMTPLNAPAALRGFFQDYPISTVPAPPLSNTHAADVKKAFLAGNQTSSLPGVNERLCPESCKLLGSDPSKWFVYHDTAFAAKCNQPMLLDFALVNPIDDPKTPVKIAACTADDREATKRSATISSSNCQREHITQSVKSSALRLQTSGSSAAGTASDVLQVLQSLQMTFDLRGMSCNATIDIASSGLTVAGAYIGAGLSAQHLGPELLTKIAAEIQHKASLTETMFVQLCNETTARYMLGLYISTRTDLGAVQAALGSWQNSTCISSSGQSSLDFADMRYMVASSSPDSGITGNSTTTPSNGTLPLTPSHFLSPRANCRTIQVVSGDTCSSLASECGITPAQFTQYNPGSSTCSSLRAGQHVCCSAGTLPDYSPKPYANGTCYTYVVVSGDSCSSIAAAHSLTPQTIEIFNAKTWGWTGCSKLFAGYNICLSKGNIPMPLPVPNTVCGPQVPGTPAAPPGTNLSTLNGCLLNACCDIWGQCGTTAEFCTISQSDNQAPGTAAPGQNGCISNCGTDIVTSPAPASVFNIAYFEAYDWARKCLRMPVTQLDTTYFTHIHFSFATFNPDLSVNTDAIAAQLPLFASMTGVKKIISFGGWGFSTDLGTYQIFRDVVKSPANRATAIASVVNFVHQYGLDGVDIDWEYPNEPDIPGIQPGTKIDSIGLLLFVDGLRDALPSGKTISVTAPASFWYLKGFPIQALSIVADYIVYMTYDLHGQWDYGNKWSDEGCPSGSCLRSHVNLTETINALSMLTKAGVPSNMIVVGVSSYGRSFQMANAGCWTEQCTFTGPDSGAEKGLCTNTAGYIAQWEIDSILSSNPSVHQYWDPKAFSDIIVYDQTQWVSYMSASNKAGRMKLYPALNFLGTADWAVDLQSLDGDGSPDLASSDIIYIDPGIWASSNPMVTASTGATLIWPPMPLGSTTTISFPLLTTSVTYSSLTTLTTSLPDGSVSSYPWYNHISWLTVLTIPPGMLFHSDFLNISARRLTIL</sequence>
<dbReference type="Proteomes" id="UP000504637">
    <property type="component" value="Unplaced"/>
</dbReference>
<evidence type="ECO:0000256" key="9">
    <source>
        <dbReference type="ARBA" id="ARBA00023295"/>
    </source>
</evidence>
<keyword evidence="10" id="KW-0624">Polysaccharide degradation</keyword>
<evidence type="ECO:0000256" key="6">
    <source>
        <dbReference type="ARBA" id="ARBA00023024"/>
    </source>
</evidence>
<evidence type="ECO:0000256" key="3">
    <source>
        <dbReference type="ARBA" id="ARBA00012729"/>
    </source>
</evidence>
<dbReference type="CDD" id="cd02878">
    <property type="entry name" value="GH18_zymocin_alpha"/>
    <property type="match status" value="1"/>
</dbReference>
<dbReference type="GO" id="GO:0008843">
    <property type="term" value="F:endochitinase activity"/>
    <property type="evidence" value="ECO:0007669"/>
    <property type="project" value="UniProtKB-EC"/>
</dbReference>
<keyword evidence="9 11" id="KW-0326">Glycosidase</keyword>
<dbReference type="Gene3D" id="3.10.350.10">
    <property type="entry name" value="LysM domain"/>
    <property type="match status" value="2"/>
</dbReference>
<dbReference type="EC" id="3.2.1.14" evidence="3"/>
<dbReference type="OrthoDB" id="73875at2759"/>
<dbReference type="SUPFAM" id="SSF54106">
    <property type="entry name" value="LysM domain"/>
    <property type="match status" value="2"/>
</dbReference>
<dbReference type="GO" id="GO:0000272">
    <property type="term" value="P:polysaccharide catabolic process"/>
    <property type="evidence" value="ECO:0007669"/>
    <property type="project" value="UniProtKB-KW"/>
</dbReference>
<evidence type="ECO:0000256" key="12">
    <source>
        <dbReference type="SAM" id="MobiDB-lite"/>
    </source>
</evidence>
<dbReference type="GO" id="GO:0008061">
    <property type="term" value="F:chitin binding"/>
    <property type="evidence" value="ECO:0007669"/>
    <property type="project" value="UniProtKB-KW"/>
</dbReference>
<dbReference type="InterPro" id="IPR029070">
    <property type="entry name" value="Chitinase_insertion_sf"/>
</dbReference>
<dbReference type="InterPro" id="IPR017853">
    <property type="entry name" value="GH"/>
</dbReference>
<evidence type="ECO:0000256" key="1">
    <source>
        <dbReference type="ARBA" id="ARBA00000822"/>
    </source>
</evidence>
<keyword evidence="6" id="KW-0146">Chitin degradation</keyword>
<dbReference type="CDD" id="cd00035">
    <property type="entry name" value="ChtBD1"/>
    <property type="match status" value="1"/>
</dbReference>
<dbReference type="PROSITE" id="PS51910">
    <property type="entry name" value="GH18_2"/>
    <property type="match status" value="1"/>
</dbReference>
<reference evidence="17" key="2">
    <citation type="submission" date="2020-04" db="EMBL/GenBank/DDBJ databases">
        <authorList>
            <consortium name="NCBI Genome Project"/>
        </authorList>
    </citation>
    <scope>NUCLEOTIDE SEQUENCE</scope>
    <source>
        <strain evidence="17">CBS 342.82</strain>
    </source>
</reference>
<evidence type="ECO:0000313" key="16">
    <source>
        <dbReference type="Proteomes" id="UP000504637"/>
    </source>
</evidence>
<dbReference type="InterPro" id="IPR001223">
    <property type="entry name" value="Glyco_hydro18_cat"/>
</dbReference>
<keyword evidence="16" id="KW-1185">Reference proteome</keyword>
<dbReference type="PANTHER" id="PTHR47700:SF2">
    <property type="entry name" value="CHITINASE"/>
    <property type="match status" value="1"/>
</dbReference>
<dbReference type="Pfam" id="PF00704">
    <property type="entry name" value="Glyco_hydro_18"/>
    <property type="match status" value="1"/>
</dbReference>
<dbReference type="InterPro" id="IPR018392">
    <property type="entry name" value="LysM"/>
</dbReference>
<evidence type="ECO:0000256" key="13">
    <source>
        <dbReference type="SAM" id="SignalP"/>
    </source>
</evidence>
<evidence type="ECO:0000313" key="17">
    <source>
        <dbReference type="RefSeq" id="XP_033456337.1"/>
    </source>
</evidence>
<dbReference type="SMART" id="SM00257">
    <property type="entry name" value="LysM"/>
    <property type="match status" value="2"/>
</dbReference>
<dbReference type="InterPro" id="IPR011583">
    <property type="entry name" value="Chitinase_II/V-like_cat"/>
</dbReference>
<dbReference type="InterPro" id="IPR053214">
    <property type="entry name" value="LysM12-like"/>
</dbReference>
<evidence type="ECO:0000256" key="5">
    <source>
        <dbReference type="ARBA" id="ARBA00022801"/>
    </source>
</evidence>
<dbReference type="RefSeq" id="XP_033456337.1">
    <property type="nucleotide sequence ID" value="XM_033608924.1"/>
</dbReference>
<dbReference type="SUPFAM" id="SSF51445">
    <property type="entry name" value="(Trans)glycosidases"/>
    <property type="match status" value="1"/>
</dbReference>
<feature type="domain" description="LysM" evidence="14">
    <location>
        <begin position="407"/>
        <end position="455"/>
    </location>
</feature>
<reference evidence="17" key="1">
    <citation type="submission" date="2020-01" db="EMBL/GenBank/DDBJ databases">
        <authorList>
            <consortium name="DOE Joint Genome Institute"/>
            <person name="Haridas S."/>
            <person name="Albert R."/>
            <person name="Binder M."/>
            <person name="Bloem J."/>
            <person name="Labutti K."/>
            <person name="Salamov A."/>
            <person name="Andreopoulos B."/>
            <person name="Baker S.E."/>
            <person name="Barry K."/>
            <person name="Bills G."/>
            <person name="Bluhm B.H."/>
            <person name="Cannon C."/>
            <person name="Castanera R."/>
            <person name="Culley D.E."/>
            <person name="Daum C."/>
            <person name="Ezra D."/>
            <person name="Gonzalez J.B."/>
            <person name="Henrissat B."/>
            <person name="Kuo A."/>
            <person name="Liang C."/>
            <person name="Lipzen A."/>
            <person name="Lutzoni F."/>
            <person name="Magnuson J."/>
            <person name="Mondo S."/>
            <person name="Nolan M."/>
            <person name="Ohm R."/>
            <person name="Pangilinan J."/>
            <person name="Park H.-J."/>
            <person name="Ramirez L."/>
            <person name="Alfaro M."/>
            <person name="Sun H."/>
            <person name="Tritt A."/>
            <person name="Yoshinaga Y."/>
            <person name="Zwiers L.-H."/>
            <person name="Turgeon B.G."/>
            <person name="Goodwin S.B."/>
            <person name="Spatafora J.W."/>
            <person name="Crous P.W."/>
            <person name="Grigoriev I.V."/>
        </authorList>
    </citation>
    <scope>NUCLEOTIDE SEQUENCE</scope>
    <source>
        <strain evidence="17">CBS 342.82</strain>
    </source>
</reference>
<dbReference type="InterPro" id="IPR036779">
    <property type="entry name" value="LysM_dom_sf"/>
</dbReference>
<organism evidence="17">
    <name type="scientific">Dissoconium aciculare CBS 342.82</name>
    <dbReference type="NCBI Taxonomy" id="1314786"/>
    <lineage>
        <taxon>Eukaryota</taxon>
        <taxon>Fungi</taxon>
        <taxon>Dikarya</taxon>
        <taxon>Ascomycota</taxon>
        <taxon>Pezizomycotina</taxon>
        <taxon>Dothideomycetes</taxon>
        <taxon>Dothideomycetidae</taxon>
        <taxon>Mycosphaerellales</taxon>
        <taxon>Dissoconiaceae</taxon>
        <taxon>Dissoconium</taxon>
    </lineage>
</organism>
<name>A0A6J3LU31_9PEZI</name>
<evidence type="ECO:0000259" key="14">
    <source>
        <dbReference type="PROSITE" id="PS51782"/>
    </source>
</evidence>
<gene>
    <name evidence="17" type="ORF">K489DRAFT_78965</name>
</gene>
<evidence type="ECO:0000256" key="11">
    <source>
        <dbReference type="RuleBase" id="RU000489"/>
    </source>
</evidence>
<protein>
    <recommendedName>
        <fullName evidence="3">chitinase</fullName>
        <ecNumber evidence="3">3.2.1.14</ecNumber>
    </recommendedName>
</protein>
<dbReference type="AlphaFoldDB" id="A0A6J3LU31"/>
<comment type="catalytic activity">
    <reaction evidence="1">
        <text>Random endo-hydrolysis of N-acetyl-beta-D-glucosaminide (1-&gt;4)-beta-linkages in chitin and chitodextrins.</text>
        <dbReference type="EC" id="3.2.1.14"/>
    </reaction>
</comment>
<dbReference type="SMART" id="SM00636">
    <property type="entry name" value="Glyco_18"/>
    <property type="match status" value="1"/>
</dbReference>
<dbReference type="SUPFAM" id="SSF57016">
    <property type="entry name" value="Plant lectins/antimicrobial peptides"/>
    <property type="match status" value="1"/>
</dbReference>
<keyword evidence="13" id="KW-0732">Signal</keyword>
<feature type="compositionally biased region" description="Low complexity" evidence="12">
    <location>
        <begin position="316"/>
        <end position="330"/>
    </location>
</feature>
<comment type="similarity">
    <text evidence="2">Belongs to the glycosyl hydrolase 18 family. Chitinase class V subfamily.</text>
</comment>
<feature type="signal peptide" evidence="13">
    <location>
        <begin position="1"/>
        <end position="23"/>
    </location>
</feature>
<keyword evidence="4" id="KW-0147">Chitin-binding</keyword>
<dbReference type="Pfam" id="PF01476">
    <property type="entry name" value="LysM"/>
    <property type="match status" value="2"/>
</dbReference>
<feature type="domain" description="LysM" evidence="14">
    <location>
        <begin position="343"/>
        <end position="388"/>
    </location>
</feature>
<dbReference type="PROSITE" id="PS01095">
    <property type="entry name" value="GH18_1"/>
    <property type="match status" value="1"/>
</dbReference>
<dbReference type="GeneID" id="54366725"/>
<feature type="domain" description="GH18" evidence="15">
    <location>
        <begin position="549"/>
        <end position="908"/>
    </location>
</feature>
<dbReference type="Gene3D" id="3.20.20.80">
    <property type="entry name" value="Glycosidases"/>
    <property type="match status" value="1"/>
</dbReference>
<dbReference type="InterPro" id="IPR001579">
    <property type="entry name" value="Glyco_hydro_18_chit_AS"/>
</dbReference>
<evidence type="ECO:0000256" key="7">
    <source>
        <dbReference type="ARBA" id="ARBA00023026"/>
    </source>
</evidence>
<dbReference type="SUPFAM" id="SSF54556">
    <property type="entry name" value="Chitinase insertion domain"/>
    <property type="match status" value="1"/>
</dbReference>
<keyword evidence="8" id="KW-0119">Carbohydrate metabolism</keyword>
<evidence type="ECO:0000256" key="8">
    <source>
        <dbReference type="ARBA" id="ARBA00023277"/>
    </source>
</evidence>
<evidence type="ECO:0000256" key="4">
    <source>
        <dbReference type="ARBA" id="ARBA00022669"/>
    </source>
</evidence>
<proteinExistence type="inferred from homology"/>
<accession>A0A6J3LU31</accession>
<reference evidence="17" key="3">
    <citation type="submission" date="2025-08" db="UniProtKB">
        <authorList>
            <consortium name="RefSeq"/>
        </authorList>
    </citation>
    <scope>IDENTIFICATION</scope>
    <source>
        <strain evidence="17">CBS 342.82</strain>
    </source>
</reference>
<dbReference type="InterPro" id="IPR036861">
    <property type="entry name" value="Endochitinase-like_sf"/>
</dbReference>
<keyword evidence="5 11" id="KW-0378">Hydrolase</keyword>
<dbReference type="GO" id="GO:0006032">
    <property type="term" value="P:chitin catabolic process"/>
    <property type="evidence" value="ECO:0007669"/>
    <property type="project" value="UniProtKB-KW"/>
</dbReference>
<dbReference type="CDD" id="cd00118">
    <property type="entry name" value="LysM"/>
    <property type="match status" value="2"/>
</dbReference>
<feature type="region of interest" description="Disordered" evidence="12">
    <location>
        <begin position="310"/>
        <end position="330"/>
    </location>
</feature>